<feature type="compositionally biased region" description="Basic and acidic residues" evidence="3">
    <location>
        <begin position="124"/>
        <end position="134"/>
    </location>
</feature>
<proteinExistence type="predicted"/>
<keyword evidence="2" id="KW-0863">Zinc-finger</keyword>
<dbReference type="InParanoid" id="A0A165C6L1"/>
<evidence type="ECO:0000256" key="2">
    <source>
        <dbReference type="PROSITE-ProRule" id="PRU00047"/>
    </source>
</evidence>
<dbReference type="EMBL" id="KV427653">
    <property type="protein sequence ID" value="KZT02292.1"/>
    <property type="molecule type" value="Genomic_DNA"/>
</dbReference>
<dbReference type="SUPFAM" id="SSF57756">
    <property type="entry name" value="Retrovirus zinc finger-like domains"/>
    <property type="match status" value="1"/>
</dbReference>
<keyword evidence="1" id="KW-0507">mRNA processing</keyword>
<evidence type="ECO:0000256" key="3">
    <source>
        <dbReference type="SAM" id="MobiDB-lite"/>
    </source>
</evidence>
<evidence type="ECO:0000313" key="5">
    <source>
        <dbReference type="EMBL" id="KZT02292.1"/>
    </source>
</evidence>
<dbReference type="Gene3D" id="4.10.60.10">
    <property type="entry name" value="Zinc finger, CCHC-type"/>
    <property type="match status" value="1"/>
</dbReference>
<dbReference type="AlphaFoldDB" id="A0A165C6L1"/>
<dbReference type="RefSeq" id="XP_040760032.1">
    <property type="nucleotide sequence ID" value="XM_040913937.1"/>
</dbReference>
<dbReference type="PROSITE" id="PS50158">
    <property type="entry name" value="ZF_CCHC"/>
    <property type="match status" value="1"/>
</dbReference>
<evidence type="ECO:0000259" key="4">
    <source>
        <dbReference type="PROSITE" id="PS50158"/>
    </source>
</evidence>
<keyword evidence="2" id="KW-0479">Metal-binding</keyword>
<sequence length="165" mass="18154">HSLFVMMKGPDEAMPAWIGQMKKMATDLEYARVKVEEEDMVLGLTMGLGKHYDQLVVTLDLIPPKQLTVANVTARLLNEETHQKDTEDDRDAVAMMAKAGKGKWKVAAGGEKRKCFKCGGIGHVRKDCPTKSDDGKDDSDDEEGKPDDKGAKAKVAYTDGHICLF</sequence>
<dbReference type="GeneID" id="63830965"/>
<reference evidence="5 6" key="1">
    <citation type="journal article" date="2016" name="Mol. Biol. Evol.">
        <title>Comparative Genomics of Early-Diverging Mushroom-Forming Fungi Provides Insights into the Origins of Lignocellulose Decay Capabilities.</title>
        <authorList>
            <person name="Nagy L.G."/>
            <person name="Riley R."/>
            <person name="Tritt A."/>
            <person name="Adam C."/>
            <person name="Daum C."/>
            <person name="Floudas D."/>
            <person name="Sun H."/>
            <person name="Yadav J.S."/>
            <person name="Pangilinan J."/>
            <person name="Larsson K.H."/>
            <person name="Matsuura K."/>
            <person name="Barry K."/>
            <person name="Labutti K."/>
            <person name="Kuo R."/>
            <person name="Ohm R.A."/>
            <person name="Bhattacharya S.S."/>
            <person name="Shirouzu T."/>
            <person name="Yoshinaga Y."/>
            <person name="Martin F.M."/>
            <person name="Grigoriev I.V."/>
            <person name="Hibbett D.S."/>
        </authorList>
    </citation>
    <scope>NUCLEOTIDE SEQUENCE [LARGE SCALE GENOMIC DNA]</scope>
    <source>
        <strain evidence="5 6">93-53</strain>
    </source>
</reference>
<dbReference type="GO" id="GO:0008270">
    <property type="term" value="F:zinc ion binding"/>
    <property type="evidence" value="ECO:0007669"/>
    <property type="project" value="UniProtKB-KW"/>
</dbReference>
<dbReference type="GO" id="GO:0006397">
    <property type="term" value="P:mRNA processing"/>
    <property type="evidence" value="ECO:0007669"/>
    <property type="project" value="UniProtKB-KW"/>
</dbReference>
<dbReference type="SMART" id="SM00343">
    <property type="entry name" value="ZnF_C2HC"/>
    <property type="match status" value="1"/>
</dbReference>
<feature type="domain" description="CCHC-type" evidence="4">
    <location>
        <begin position="113"/>
        <end position="129"/>
    </location>
</feature>
<dbReference type="Pfam" id="PF00098">
    <property type="entry name" value="zf-CCHC"/>
    <property type="match status" value="1"/>
</dbReference>
<protein>
    <recommendedName>
        <fullName evidence="4">CCHC-type domain-containing protein</fullName>
    </recommendedName>
</protein>
<feature type="compositionally biased region" description="Acidic residues" evidence="3">
    <location>
        <begin position="135"/>
        <end position="145"/>
    </location>
</feature>
<feature type="region of interest" description="Disordered" evidence="3">
    <location>
        <begin position="123"/>
        <end position="152"/>
    </location>
</feature>
<dbReference type="InterPro" id="IPR036875">
    <property type="entry name" value="Znf_CCHC_sf"/>
</dbReference>
<keyword evidence="6" id="KW-1185">Reference proteome</keyword>
<gene>
    <name evidence="5" type="ORF">LAESUDRAFT_792747</name>
</gene>
<accession>A0A165C6L1</accession>
<keyword evidence="2" id="KW-0862">Zinc</keyword>
<dbReference type="OrthoDB" id="2799606at2759"/>
<dbReference type="Proteomes" id="UP000076871">
    <property type="component" value="Unassembled WGS sequence"/>
</dbReference>
<evidence type="ECO:0000256" key="1">
    <source>
        <dbReference type="ARBA" id="ARBA00022664"/>
    </source>
</evidence>
<organism evidence="5 6">
    <name type="scientific">Laetiporus sulphureus 93-53</name>
    <dbReference type="NCBI Taxonomy" id="1314785"/>
    <lineage>
        <taxon>Eukaryota</taxon>
        <taxon>Fungi</taxon>
        <taxon>Dikarya</taxon>
        <taxon>Basidiomycota</taxon>
        <taxon>Agaricomycotina</taxon>
        <taxon>Agaricomycetes</taxon>
        <taxon>Polyporales</taxon>
        <taxon>Laetiporus</taxon>
    </lineage>
</organism>
<feature type="non-terminal residue" evidence="5">
    <location>
        <position position="1"/>
    </location>
</feature>
<name>A0A165C6L1_9APHY</name>
<dbReference type="InterPro" id="IPR001878">
    <property type="entry name" value="Znf_CCHC"/>
</dbReference>
<dbReference type="GO" id="GO:0003676">
    <property type="term" value="F:nucleic acid binding"/>
    <property type="evidence" value="ECO:0007669"/>
    <property type="project" value="InterPro"/>
</dbReference>
<evidence type="ECO:0000313" key="6">
    <source>
        <dbReference type="Proteomes" id="UP000076871"/>
    </source>
</evidence>